<gene>
    <name evidence="1" type="ORF">DSCO28_02830</name>
</gene>
<protein>
    <submittedName>
        <fullName evidence="1">Uncharacterized protein</fullName>
    </submittedName>
</protein>
<dbReference type="AlphaFoldDB" id="A0A5K7ZIC7"/>
<organism evidence="1 2">
    <name type="scientific">Desulfosarcina ovata subsp. sediminis</name>
    <dbReference type="NCBI Taxonomy" id="885957"/>
    <lineage>
        <taxon>Bacteria</taxon>
        <taxon>Pseudomonadati</taxon>
        <taxon>Thermodesulfobacteriota</taxon>
        <taxon>Desulfobacteria</taxon>
        <taxon>Desulfobacterales</taxon>
        <taxon>Desulfosarcinaceae</taxon>
        <taxon>Desulfosarcina</taxon>
    </lineage>
</organism>
<accession>A0A5K7ZIC7</accession>
<dbReference type="Proteomes" id="UP000425960">
    <property type="component" value="Chromosome"/>
</dbReference>
<reference evidence="1 2" key="1">
    <citation type="submission" date="2019-11" db="EMBL/GenBank/DDBJ databases">
        <title>Comparative genomics of hydrocarbon-degrading Desulfosarcina strains.</title>
        <authorList>
            <person name="Watanabe M."/>
            <person name="Kojima H."/>
            <person name="Fukui M."/>
        </authorList>
    </citation>
    <scope>NUCLEOTIDE SEQUENCE [LARGE SCALE GENOMIC DNA]</scope>
    <source>
        <strain evidence="1 2">28bB2T</strain>
    </source>
</reference>
<name>A0A5K7ZIC7_9BACT</name>
<dbReference type="EMBL" id="AP021876">
    <property type="protein sequence ID" value="BBO79717.1"/>
    <property type="molecule type" value="Genomic_DNA"/>
</dbReference>
<sequence>MVIRRVCAWCGRDMGTKECESDCPEGVEDPITHTICPECKAKALAELNSISAKTTKPNE</sequence>
<proteinExistence type="predicted"/>
<dbReference type="KEGG" id="dov:DSCO28_02830"/>
<evidence type="ECO:0000313" key="1">
    <source>
        <dbReference type="EMBL" id="BBO79717.1"/>
    </source>
</evidence>
<evidence type="ECO:0000313" key="2">
    <source>
        <dbReference type="Proteomes" id="UP000425960"/>
    </source>
</evidence>